<feature type="transmembrane region" description="Helical" evidence="1">
    <location>
        <begin position="117"/>
        <end position="138"/>
    </location>
</feature>
<protein>
    <submittedName>
        <fullName evidence="2">DUF2975 domain-containing protein</fullName>
    </submittedName>
</protein>
<accession>A0A9E2KFC1</accession>
<reference evidence="2" key="2">
    <citation type="submission" date="2021-04" db="EMBL/GenBank/DDBJ databases">
        <authorList>
            <person name="Gilroy R."/>
        </authorList>
    </citation>
    <scope>NUCLEOTIDE SEQUENCE</scope>
    <source>
        <strain evidence="2">B3-3758</strain>
    </source>
</reference>
<dbReference type="Pfam" id="PF11188">
    <property type="entry name" value="DUF2975"/>
    <property type="match status" value="1"/>
</dbReference>
<evidence type="ECO:0000313" key="3">
    <source>
        <dbReference type="Proteomes" id="UP000824236"/>
    </source>
</evidence>
<feature type="transmembrane region" description="Helical" evidence="1">
    <location>
        <begin position="7"/>
        <end position="28"/>
    </location>
</feature>
<name>A0A9E2KFC1_9BACE</name>
<keyword evidence="1" id="KW-1133">Transmembrane helix</keyword>
<sequence length="228" mass="25697">MKKRLNLLCAIVLLVLGWSVVVTGYYMVVGAAEGVRQGWNYAKAEHEAREQGRPMTEDAGEMLHMKYISLLPPMLSDPDGEMLPDSVYNERTHSYIPAAYASLTVSIETRHKWVGNLLSLLILAANIWALVVFIRLVISINRSDIFCWRNVRRLRRLGVLLVVAFACSWLSAWVEVEAVRDVLSIPHYELTTTDVVDRISLLLGLCALIVGEVFAIGLRMKEEQDLTI</sequence>
<reference evidence="2" key="1">
    <citation type="journal article" date="2021" name="PeerJ">
        <title>Extensive microbial diversity within the chicken gut microbiome revealed by metagenomics and culture.</title>
        <authorList>
            <person name="Gilroy R."/>
            <person name="Ravi A."/>
            <person name="Getino M."/>
            <person name="Pursley I."/>
            <person name="Horton D.L."/>
            <person name="Alikhan N.F."/>
            <person name="Baker D."/>
            <person name="Gharbi K."/>
            <person name="Hall N."/>
            <person name="Watson M."/>
            <person name="Adriaenssens E.M."/>
            <person name="Foster-Nyarko E."/>
            <person name="Jarju S."/>
            <person name="Secka A."/>
            <person name="Antonio M."/>
            <person name="Oren A."/>
            <person name="Chaudhuri R.R."/>
            <person name="La Ragione R."/>
            <person name="Hildebrand F."/>
            <person name="Pallen M.J."/>
        </authorList>
    </citation>
    <scope>NUCLEOTIDE SEQUENCE</scope>
    <source>
        <strain evidence="2">B3-3758</strain>
    </source>
</reference>
<comment type="caution">
    <text evidence="2">The sequence shown here is derived from an EMBL/GenBank/DDBJ whole genome shotgun (WGS) entry which is preliminary data.</text>
</comment>
<dbReference type="EMBL" id="JAHLFO010000003">
    <property type="protein sequence ID" value="MBU3812964.1"/>
    <property type="molecule type" value="Genomic_DNA"/>
</dbReference>
<evidence type="ECO:0000256" key="1">
    <source>
        <dbReference type="SAM" id="Phobius"/>
    </source>
</evidence>
<feature type="transmembrane region" description="Helical" evidence="1">
    <location>
        <begin position="199"/>
        <end position="218"/>
    </location>
</feature>
<dbReference type="InterPro" id="IPR021354">
    <property type="entry name" value="DUF2975"/>
</dbReference>
<keyword evidence="1" id="KW-0812">Transmembrane</keyword>
<proteinExistence type="predicted"/>
<evidence type="ECO:0000313" key="2">
    <source>
        <dbReference type="EMBL" id="MBU3812964.1"/>
    </source>
</evidence>
<organism evidence="2 3">
    <name type="scientific">Candidatus Bacteroides intestinipullorum</name>
    <dbReference type="NCBI Taxonomy" id="2838471"/>
    <lineage>
        <taxon>Bacteria</taxon>
        <taxon>Pseudomonadati</taxon>
        <taxon>Bacteroidota</taxon>
        <taxon>Bacteroidia</taxon>
        <taxon>Bacteroidales</taxon>
        <taxon>Bacteroidaceae</taxon>
        <taxon>Bacteroides</taxon>
    </lineage>
</organism>
<feature type="transmembrane region" description="Helical" evidence="1">
    <location>
        <begin position="159"/>
        <end position="179"/>
    </location>
</feature>
<dbReference type="Proteomes" id="UP000824236">
    <property type="component" value="Unassembled WGS sequence"/>
</dbReference>
<keyword evidence="1" id="KW-0472">Membrane</keyword>
<dbReference type="AlphaFoldDB" id="A0A9E2KFC1"/>
<gene>
    <name evidence="2" type="ORF">H9791_00440</name>
</gene>